<evidence type="ECO:0000313" key="1">
    <source>
        <dbReference type="EMBL" id="EMM80148.1"/>
    </source>
</evidence>
<sequence length="55" mass="6522">MIKNRILITILLLLPGILAAQNRSYTEDPFDELIREKKKFLEVKRKKSIRFGCFL</sequence>
<gene>
    <name evidence="1" type="ORF">LEP1GSC037_1507</name>
</gene>
<accession>M6G575</accession>
<proteinExistence type="predicted"/>
<evidence type="ECO:0000313" key="2">
    <source>
        <dbReference type="Proteomes" id="UP000012128"/>
    </source>
</evidence>
<name>M6G575_LEPIR</name>
<comment type="caution">
    <text evidence="1">The sequence shown here is derived from an EMBL/GenBank/DDBJ whole genome shotgun (WGS) entry which is preliminary data.</text>
</comment>
<organism evidence="1 2">
    <name type="scientific">Leptospira interrogans str. 2006001854</name>
    <dbReference type="NCBI Taxonomy" id="1001590"/>
    <lineage>
        <taxon>Bacteria</taxon>
        <taxon>Pseudomonadati</taxon>
        <taxon>Spirochaetota</taxon>
        <taxon>Spirochaetia</taxon>
        <taxon>Leptospirales</taxon>
        <taxon>Leptospiraceae</taxon>
        <taxon>Leptospira</taxon>
    </lineage>
</organism>
<reference evidence="1 2" key="1">
    <citation type="submission" date="2013-01" db="EMBL/GenBank/DDBJ databases">
        <authorList>
            <person name="Harkins D.M."/>
            <person name="Durkin A.S."/>
            <person name="Brinkac L.M."/>
            <person name="Haft D.H."/>
            <person name="Selengut J.D."/>
            <person name="Sanka R."/>
            <person name="DePew J."/>
            <person name="Purushe J."/>
            <person name="Hospenthal D.R."/>
            <person name="Murray C.K."/>
            <person name="Pimentel G."/>
            <person name="Wasfy M."/>
            <person name="Parker T."/>
            <person name="Miller R.S."/>
            <person name="Vinetz J.M."/>
            <person name="Sutton G.G."/>
            <person name="Nierman W.C."/>
            <person name="Fouts D.E."/>
        </authorList>
    </citation>
    <scope>NUCLEOTIDE SEQUENCE [LARGE SCALE GENOMIC DNA]</scope>
    <source>
        <strain evidence="1 2">2006001854</strain>
    </source>
</reference>
<dbReference type="EMBL" id="AFLW02000201">
    <property type="protein sequence ID" value="EMM80148.1"/>
    <property type="molecule type" value="Genomic_DNA"/>
</dbReference>
<dbReference type="AlphaFoldDB" id="M6G575"/>
<dbReference type="Proteomes" id="UP000012128">
    <property type="component" value="Unassembled WGS sequence"/>
</dbReference>
<protein>
    <submittedName>
        <fullName evidence="1">Uncharacterized protein</fullName>
    </submittedName>
</protein>